<protein>
    <submittedName>
        <fullName evidence="2">Endonuclease/exonuclease/phosphatase family protein</fullName>
    </submittedName>
</protein>
<dbReference type="EMBL" id="JBHUFU010000011">
    <property type="protein sequence ID" value="MFD1831671.1"/>
    <property type="molecule type" value="Genomic_DNA"/>
</dbReference>
<dbReference type="InterPro" id="IPR015919">
    <property type="entry name" value="Cadherin-like_sf"/>
</dbReference>
<dbReference type="PANTHER" id="PTHR41349">
    <property type="match status" value="1"/>
</dbReference>
<dbReference type="Proteomes" id="UP001597365">
    <property type="component" value="Unassembled WGS sequence"/>
</dbReference>
<dbReference type="GO" id="GO:0004519">
    <property type="term" value="F:endonuclease activity"/>
    <property type="evidence" value="ECO:0007669"/>
    <property type="project" value="UniProtKB-KW"/>
</dbReference>
<comment type="caution">
    <text evidence="2">The sequence shown here is derived from an EMBL/GenBank/DDBJ whole genome shotgun (WGS) entry which is preliminary data.</text>
</comment>
<proteinExistence type="predicted"/>
<dbReference type="InterPro" id="IPR013783">
    <property type="entry name" value="Ig-like_fold"/>
</dbReference>
<evidence type="ECO:0000313" key="3">
    <source>
        <dbReference type="Proteomes" id="UP001597365"/>
    </source>
</evidence>
<gene>
    <name evidence="2" type="ORF">ACFSJS_18695</name>
</gene>
<feature type="domain" description="Endonuclease/exonuclease/phosphatase" evidence="1">
    <location>
        <begin position="209"/>
        <end position="493"/>
    </location>
</feature>
<keyword evidence="2" id="KW-0540">Nuclease</keyword>
<keyword evidence="3" id="KW-1185">Reference proteome</keyword>
<dbReference type="InterPro" id="IPR036691">
    <property type="entry name" value="Endo/exonu/phosph_ase_sf"/>
</dbReference>
<dbReference type="Gene3D" id="3.60.10.10">
    <property type="entry name" value="Endonuclease/exonuclease/phosphatase"/>
    <property type="match status" value="1"/>
</dbReference>
<sequence length="505" mass="56080">MVNRVCLYSSGLVRPGEDILVYYETDKAGHNCVALYPEGTTDLAGFLTFEPAPCQAGVVRFSGISTEDASKSISPRAYVLRLVPYPTGSPGTSLAEARFTLTDSPCFLVGSFTAANTPAREACSISLAGILEKFTRTVTYGKHSGDSWLTVDARTGKITGTPPAEAAGRAGHIVVTAQDDAAPPRTTSVAVTVPVRPEEGPLVDRLRIATWNMWYDAGKVWDGKSKVLRFLLEQDVDLLALQEVHRYQEPGTVRQLADRLGWYYHQYPRVHKDPADDKDVGLISRYPIDLDHSGNEADFLRSTVTVGDLRLQVCTVHLDYTSYGPDLAPPGTRRFTADVQDQEKRSAREREMRDGVLRKLAGYLAGADNEPVIVLGDFNCPSHRDWTSEVATEPRNWPATMLLEKAGFQVSYRAVHPDPGAHPGITWSPTALWRKGMQRVEPVDRIDFIFHKGRKLQVLDSRACVTGTPTPAEEHESWKKPPRFWYNEWPSDHAAVITTYQVLRT</sequence>
<evidence type="ECO:0000313" key="2">
    <source>
        <dbReference type="EMBL" id="MFD1831671.1"/>
    </source>
</evidence>
<dbReference type="RefSeq" id="WP_380901835.1">
    <property type="nucleotide sequence ID" value="NZ_JBHUFU010000011.1"/>
</dbReference>
<dbReference type="InterPro" id="IPR005135">
    <property type="entry name" value="Endo/exonuclease/phosphatase"/>
</dbReference>
<dbReference type="SUPFAM" id="SSF49313">
    <property type="entry name" value="Cadherin-like"/>
    <property type="match status" value="1"/>
</dbReference>
<dbReference type="Pfam" id="PF05345">
    <property type="entry name" value="He_PIG"/>
    <property type="match status" value="1"/>
</dbReference>
<dbReference type="SUPFAM" id="SSF56219">
    <property type="entry name" value="DNase I-like"/>
    <property type="match status" value="1"/>
</dbReference>
<dbReference type="PANTHER" id="PTHR41349:SF1">
    <property type="entry name" value="PROTEIN CBG08683"/>
    <property type="match status" value="1"/>
</dbReference>
<dbReference type="Gene3D" id="2.60.40.10">
    <property type="entry name" value="Immunoglobulins"/>
    <property type="match status" value="1"/>
</dbReference>
<keyword evidence="2" id="KW-0255">Endonuclease</keyword>
<dbReference type="Pfam" id="PF03372">
    <property type="entry name" value="Exo_endo_phos"/>
    <property type="match status" value="1"/>
</dbReference>
<reference evidence="3" key="1">
    <citation type="journal article" date="2019" name="Int. J. Syst. Evol. Microbiol.">
        <title>The Global Catalogue of Microorganisms (GCM) 10K type strain sequencing project: providing services to taxonomists for standard genome sequencing and annotation.</title>
        <authorList>
            <consortium name="The Broad Institute Genomics Platform"/>
            <consortium name="The Broad Institute Genome Sequencing Center for Infectious Disease"/>
            <person name="Wu L."/>
            <person name="Ma J."/>
        </authorList>
    </citation>
    <scope>NUCLEOTIDE SEQUENCE [LARGE SCALE GENOMIC DNA]</scope>
    <source>
        <strain evidence="3">CGMCC 4.7455</strain>
    </source>
</reference>
<organism evidence="2 3">
    <name type="scientific">Streptomyces desertarenae</name>
    <dbReference type="NCBI Taxonomy" id="2666184"/>
    <lineage>
        <taxon>Bacteria</taxon>
        <taxon>Bacillati</taxon>
        <taxon>Actinomycetota</taxon>
        <taxon>Actinomycetes</taxon>
        <taxon>Kitasatosporales</taxon>
        <taxon>Streptomycetaceae</taxon>
        <taxon>Streptomyces</taxon>
    </lineage>
</organism>
<evidence type="ECO:0000259" key="1">
    <source>
        <dbReference type="Pfam" id="PF03372"/>
    </source>
</evidence>
<keyword evidence="2" id="KW-0378">Hydrolase</keyword>
<accession>A0ABW4PLQ0</accession>
<name>A0ABW4PLQ0_9ACTN</name>